<dbReference type="GO" id="GO:0097173">
    <property type="term" value="P:N-acetylmuramic acid catabolic process"/>
    <property type="evidence" value="ECO:0007669"/>
    <property type="project" value="UniProtKB-UniPathway"/>
</dbReference>
<keyword evidence="2 3" id="KW-0119">Carbohydrate metabolism</keyword>
<gene>
    <name evidence="3" type="primary">murQ</name>
    <name evidence="5" type="ORF">SAMN04487970_1004127</name>
</gene>
<dbReference type="InterPro" id="IPR046348">
    <property type="entry name" value="SIS_dom_sf"/>
</dbReference>
<dbReference type="OrthoDB" id="9813395at2"/>
<dbReference type="Pfam" id="PF22645">
    <property type="entry name" value="GKRP_SIS_N"/>
    <property type="match status" value="1"/>
</dbReference>
<dbReference type="HAMAP" id="MF_00068">
    <property type="entry name" value="MurQ"/>
    <property type="match status" value="1"/>
</dbReference>
<dbReference type="NCBIfam" id="NF009222">
    <property type="entry name" value="PRK12570.1"/>
    <property type="match status" value="1"/>
</dbReference>
<organism evidence="5 6">
    <name type="scientific">Paenibacillus tianmuensis</name>
    <dbReference type="NCBI Taxonomy" id="624147"/>
    <lineage>
        <taxon>Bacteria</taxon>
        <taxon>Bacillati</taxon>
        <taxon>Bacillota</taxon>
        <taxon>Bacilli</taxon>
        <taxon>Bacillales</taxon>
        <taxon>Paenibacillaceae</taxon>
        <taxon>Paenibacillus</taxon>
    </lineage>
</organism>
<feature type="active site" description="Proton donor" evidence="3">
    <location>
        <position position="86"/>
    </location>
</feature>
<comment type="miscellaneous">
    <text evidence="3">A lyase-type mechanism (elimination/hydration) is suggested for the cleavage of the lactyl ether bond of MurNAc 6-phosphate, with the formation of an alpha,beta-unsaturated aldehyde intermediate with (E)-stereochemistry, followed by the syn addition of water to give product.</text>
</comment>
<comment type="subunit">
    <text evidence="3">Homodimer.</text>
</comment>
<comment type="similarity">
    <text evidence="3">Belongs to the GCKR-like family. MurNAc-6-P etherase subfamily.</text>
</comment>
<dbReference type="Gene3D" id="3.40.50.10490">
    <property type="entry name" value="Glucose-6-phosphate isomerase like protein, domain 1"/>
    <property type="match status" value="1"/>
</dbReference>
<dbReference type="InterPro" id="IPR005486">
    <property type="entry name" value="Glucokinase_regulatory_CS"/>
</dbReference>
<dbReference type="NCBIfam" id="NF003915">
    <property type="entry name" value="PRK05441.1"/>
    <property type="match status" value="1"/>
</dbReference>
<comment type="function">
    <text evidence="3">Specifically catalyzes the cleavage of the D-lactyl ether substituent of MurNAc 6-phosphate, producing GlcNAc 6-phosphate and D-lactate.</text>
</comment>
<dbReference type="NCBIfam" id="TIGR00274">
    <property type="entry name" value="N-acetylmuramic acid 6-phosphate etherase"/>
    <property type="match status" value="1"/>
</dbReference>
<evidence type="ECO:0000256" key="1">
    <source>
        <dbReference type="ARBA" id="ARBA00023239"/>
    </source>
</evidence>
<evidence type="ECO:0000313" key="6">
    <source>
        <dbReference type="Proteomes" id="UP000198601"/>
    </source>
</evidence>
<dbReference type="GO" id="GO:0016835">
    <property type="term" value="F:carbon-oxygen lyase activity"/>
    <property type="evidence" value="ECO:0007669"/>
    <property type="project" value="UniProtKB-UniRule"/>
</dbReference>
<dbReference type="EMBL" id="FMTT01000004">
    <property type="protein sequence ID" value="SCW36712.1"/>
    <property type="molecule type" value="Genomic_DNA"/>
</dbReference>
<keyword evidence="6" id="KW-1185">Reference proteome</keyword>
<dbReference type="InterPro" id="IPR040190">
    <property type="entry name" value="MURQ/GCKR"/>
</dbReference>
<dbReference type="SUPFAM" id="SSF53697">
    <property type="entry name" value="SIS domain"/>
    <property type="match status" value="1"/>
</dbReference>
<feature type="domain" description="SIS" evidence="4">
    <location>
        <begin position="58"/>
        <end position="220"/>
    </location>
</feature>
<dbReference type="Proteomes" id="UP000198601">
    <property type="component" value="Unassembled WGS sequence"/>
</dbReference>
<sequence>MTHNEQRQPVTEQRNAKSVHLDRMSVREIIETINSEDGKIAASVQTALPQIEEAITAIAARLKQGGKLYYIGAGTSGRLGILDASECPPTFGVNSSLVRGIIAGGETAMVNAVENAEDDLEAGAADIARYATAADAVVGLTASGRTPYVLGAICEANRIGAVTVGISCNTDTELSRAAVHGIEVPVGPEVVTGSTRMKAGTAQKMVLNMISTTVMVQLGKVYGNLMVNVQATNAKLRERVVRIISEATGADRTTAEELARKAEGDARLAILMHRFAIDRQEASAALVRSGDHFGEAVRWLEGQRIG</sequence>
<dbReference type="GO" id="GO:0016803">
    <property type="term" value="F:ether hydrolase activity"/>
    <property type="evidence" value="ECO:0007669"/>
    <property type="project" value="TreeGrafter"/>
</dbReference>
<dbReference type="GO" id="GO:0097367">
    <property type="term" value="F:carbohydrate derivative binding"/>
    <property type="evidence" value="ECO:0007669"/>
    <property type="project" value="InterPro"/>
</dbReference>
<evidence type="ECO:0000256" key="3">
    <source>
        <dbReference type="HAMAP-Rule" id="MF_00068"/>
    </source>
</evidence>
<dbReference type="GO" id="GO:0046348">
    <property type="term" value="P:amino sugar catabolic process"/>
    <property type="evidence" value="ECO:0007669"/>
    <property type="project" value="InterPro"/>
</dbReference>
<evidence type="ECO:0000259" key="4">
    <source>
        <dbReference type="PROSITE" id="PS51464"/>
    </source>
</evidence>
<dbReference type="InterPro" id="IPR005488">
    <property type="entry name" value="Etherase_MurQ"/>
</dbReference>
<dbReference type="AlphaFoldDB" id="A0A1G4PWQ2"/>
<accession>A0A1G4PWQ2</accession>
<dbReference type="InterPro" id="IPR001347">
    <property type="entry name" value="SIS_dom"/>
</dbReference>
<evidence type="ECO:0000256" key="2">
    <source>
        <dbReference type="ARBA" id="ARBA00023277"/>
    </source>
</evidence>
<dbReference type="PROSITE" id="PS01272">
    <property type="entry name" value="GCKR"/>
    <property type="match status" value="1"/>
</dbReference>
<protein>
    <recommendedName>
        <fullName evidence="3">N-acetylmuramic acid 6-phosphate etherase</fullName>
        <shortName evidence="3">MurNAc-6-P etherase</shortName>
        <ecNumber evidence="3">4.2.1.126</ecNumber>
    </recommendedName>
    <alternativeName>
        <fullName evidence="3">N-acetylmuramic acid 6-phosphate hydrolase</fullName>
    </alternativeName>
    <alternativeName>
        <fullName evidence="3">N-acetylmuramic acid 6-phosphate lyase</fullName>
    </alternativeName>
</protein>
<comment type="pathway">
    <text evidence="3">Amino-sugar metabolism; N-acetylmuramate degradation.</text>
</comment>
<dbReference type="PROSITE" id="PS51464">
    <property type="entry name" value="SIS"/>
    <property type="match status" value="1"/>
</dbReference>
<proteinExistence type="inferred from homology"/>
<dbReference type="FunFam" id="3.40.50.10490:FF:000014">
    <property type="entry name" value="N-acetylmuramic acid 6-phosphate etherase"/>
    <property type="match status" value="1"/>
</dbReference>
<name>A0A1G4PWQ2_9BACL</name>
<dbReference type="RefSeq" id="WP_090667332.1">
    <property type="nucleotide sequence ID" value="NZ_FMTT01000004.1"/>
</dbReference>
<feature type="active site" evidence="3">
    <location>
        <position position="117"/>
    </location>
</feature>
<dbReference type="EC" id="4.2.1.126" evidence="3"/>
<evidence type="ECO:0000313" key="5">
    <source>
        <dbReference type="EMBL" id="SCW36712.1"/>
    </source>
</evidence>
<comment type="catalytic activity">
    <reaction evidence="3">
        <text>N-acetyl-D-muramate 6-phosphate + H2O = N-acetyl-D-glucosamine 6-phosphate + (R)-lactate</text>
        <dbReference type="Rhea" id="RHEA:26410"/>
        <dbReference type="ChEBI" id="CHEBI:15377"/>
        <dbReference type="ChEBI" id="CHEBI:16004"/>
        <dbReference type="ChEBI" id="CHEBI:57513"/>
        <dbReference type="ChEBI" id="CHEBI:58722"/>
        <dbReference type="EC" id="4.2.1.126"/>
    </reaction>
</comment>
<dbReference type="STRING" id="624147.SAMN04487970_1004127"/>
<dbReference type="GO" id="GO:0009254">
    <property type="term" value="P:peptidoglycan turnover"/>
    <property type="evidence" value="ECO:0007669"/>
    <property type="project" value="TreeGrafter"/>
</dbReference>
<dbReference type="Gene3D" id="1.10.8.1080">
    <property type="match status" value="1"/>
</dbReference>
<dbReference type="UniPathway" id="UPA00342"/>
<dbReference type="PANTHER" id="PTHR10088">
    <property type="entry name" value="GLUCOKINASE REGULATORY PROTEIN"/>
    <property type="match status" value="1"/>
</dbReference>
<keyword evidence="1 3" id="KW-0456">Lyase</keyword>
<dbReference type="CDD" id="cd05007">
    <property type="entry name" value="SIS_Etherase"/>
    <property type="match status" value="1"/>
</dbReference>
<dbReference type="PANTHER" id="PTHR10088:SF4">
    <property type="entry name" value="GLUCOKINASE REGULATORY PROTEIN"/>
    <property type="match status" value="1"/>
</dbReference>
<reference evidence="6" key="1">
    <citation type="submission" date="2016-10" db="EMBL/GenBank/DDBJ databases">
        <authorList>
            <person name="Varghese N."/>
            <person name="Submissions S."/>
        </authorList>
    </citation>
    <scope>NUCLEOTIDE SEQUENCE [LARGE SCALE GENOMIC DNA]</scope>
    <source>
        <strain evidence="6">CGMCC 1.8946</strain>
    </source>
</reference>